<dbReference type="Ensembl" id="ENSGGOT00000044538.1">
    <property type="protein sequence ID" value="ENSGGOP00000041682.1"/>
    <property type="gene ID" value="ENSGGOG00000000911.3"/>
</dbReference>
<dbReference type="Proteomes" id="UP000001519">
    <property type="component" value="Chromosome 9"/>
</dbReference>
<keyword evidence="2" id="KW-1185">Reference proteome</keyword>
<dbReference type="GO" id="GO:0000712">
    <property type="term" value="P:resolution of meiotic recombination intermediates"/>
    <property type="evidence" value="ECO:0007669"/>
    <property type="project" value="InterPro"/>
</dbReference>
<dbReference type="Bgee" id="ENSGGOG00000000911">
    <property type="expression patterns" value="Expressed in testis and 1 other cell type or tissue"/>
</dbReference>
<reference evidence="1" key="4">
    <citation type="submission" date="2025-09" db="UniProtKB">
        <authorList>
            <consortium name="Ensembl"/>
        </authorList>
    </citation>
    <scope>IDENTIFICATION</scope>
</reference>
<dbReference type="EMBL" id="CABD030065883">
    <property type="status" value="NOT_ANNOTATED_CDS"/>
    <property type="molecule type" value="Genomic_DNA"/>
</dbReference>
<dbReference type="EMBL" id="CABD030065880">
    <property type="status" value="NOT_ANNOTATED_CDS"/>
    <property type="molecule type" value="Genomic_DNA"/>
</dbReference>
<reference evidence="1" key="3">
    <citation type="submission" date="2025-08" db="UniProtKB">
        <authorList>
            <consortium name="Ensembl"/>
        </authorList>
    </citation>
    <scope>IDENTIFICATION</scope>
</reference>
<dbReference type="GeneTree" id="ENSGT00390000013037"/>
<dbReference type="EMBL" id="CABD030065882">
    <property type="status" value="NOT_ANNOTATED_CDS"/>
    <property type="molecule type" value="Genomic_DNA"/>
</dbReference>
<dbReference type="PANTHER" id="PTHR35668:SF1">
    <property type="entry name" value="PROTEIN SHORTAGE IN CHIASMATA 1 ORTHOLOG"/>
    <property type="match status" value="1"/>
</dbReference>
<dbReference type="Pfam" id="PF17825">
    <property type="entry name" value="DUF5587"/>
    <property type="match status" value="2"/>
</dbReference>
<proteinExistence type="predicted"/>
<reference evidence="2" key="1">
    <citation type="submission" date="2011-05" db="EMBL/GenBank/DDBJ databases">
        <title>Insights into the evolution of the great apes provided by the gorilla genome.</title>
        <authorList>
            <person name="Scally A."/>
        </authorList>
    </citation>
    <scope>NUCLEOTIDE SEQUENCE [LARGE SCALE GENOMIC DNA]</scope>
</reference>
<dbReference type="EMBL" id="CABD030065881">
    <property type="status" value="NOT_ANNOTATED_CDS"/>
    <property type="molecule type" value="Genomic_DNA"/>
</dbReference>
<dbReference type="AlphaFoldDB" id="A0A2I2Z3D5"/>
<dbReference type="PANTHER" id="PTHR35668">
    <property type="entry name" value="PROTEIN SHORTAGE IN CHIASMATA 1 ORTHOLOG"/>
    <property type="match status" value="1"/>
</dbReference>
<accession>A0A2I2Z3D5</accession>
<reference evidence="1 2" key="2">
    <citation type="journal article" date="2012" name="Nature">
        <title>Insights into hominid evolution from the gorilla genome sequence.</title>
        <authorList>
            <person name="Scally A."/>
            <person name="Dutheil J.Y."/>
            <person name="Hillier L.W."/>
            <person name="Jordan G.E."/>
            <person name="Goodhead I."/>
            <person name="Herrero J."/>
            <person name="Hobolth A."/>
            <person name="Lappalainen T."/>
            <person name="Mailund T."/>
            <person name="Marques-Bonet T."/>
            <person name="McCarthy S."/>
            <person name="Montgomery S.H."/>
            <person name="Schwalie P.C."/>
            <person name="Tang Y.A."/>
            <person name="Ward M.C."/>
            <person name="Xue Y."/>
            <person name="Yngvadottir B."/>
            <person name="Alkan C."/>
            <person name="Andersen L.N."/>
            <person name="Ayub Q."/>
            <person name="Ball E.V."/>
            <person name="Beal K."/>
            <person name="Bradley B.J."/>
            <person name="Chen Y."/>
            <person name="Clee C.M."/>
            <person name="Fitzgerald S."/>
            <person name="Graves T.A."/>
            <person name="Gu Y."/>
            <person name="Heath P."/>
            <person name="Heger A."/>
            <person name="Karakoc E."/>
            <person name="Kolb-Kokocinski A."/>
            <person name="Laird G.K."/>
            <person name="Lunter G."/>
            <person name="Meader S."/>
            <person name="Mort M."/>
            <person name="Mullikin J.C."/>
            <person name="Munch K."/>
            <person name="O'Connor T.D."/>
            <person name="Phillips A.D."/>
            <person name="Prado-Martinez J."/>
            <person name="Rogers A.S."/>
            <person name="Sajjadian S."/>
            <person name="Schmidt D."/>
            <person name="Shaw K."/>
            <person name="Simpson J.T."/>
            <person name="Stenson P.D."/>
            <person name="Turner D.J."/>
            <person name="Vigilant L."/>
            <person name="Vilella A.J."/>
            <person name="Whitener W."/>
            <person name="Zhu B."/>
            <person name="Cooper D.N."/>
            <person name="de Jong P."/>
            <person name="Dermitzakis E.T."/>
            <person name="Eichler E.E."/>
            <person name="Flicek P."/>
            <person name="Goldman N."/>
            <person name="Mundy N.I."/>
            <person name="Ning Z."/>
            <person name="Odom D.T."/>
            <person name="Ponting C.P."/>
            <person name="Quail M.A."/>
            <person name="Ryder O.A."/>
            <person name="Searle S.M."/>
            <person name="Warren W.C."/>
            <person name="Wilson R.K."/>
            <person name="Schierup M.H."/>
            <person name="Rogers J."/>
            <person name="Tyler-Smith C."/>
            <person name="Durbin R."/>
        </authorList>
    </citation>
    <scope>NUCLEOTIDE SEQUENCE [LARGE SCALE GENOMIC DNA]</scope>
</reference>
<dbReference type="InterPro" id="IPR039991">
    <property type="entry name" value="SHOC1"/>
</dbReference>
<dbReference type="GO" id="GO:0000794">
    <property type="term" value="C:condensed nuclear chromosome"/>
    <property type="evidence" value="ECO:0007669"/>
    <property type="project" value="InterPro"/>
</dbReference>
<sequence length="452" mass="52764">MFSALKYHAIDYLYENVVRKKFYRDALLLRIPSCLYQDESYHVAVTDNKFRRPWTRVSAVSVPGMTDTSVLDQWKASFFVEDFLEKKTITRMVTQINCEFEEVVPSSNPDSQIEVEEVSLYTHVDYNEVFTPVSCLEKCSALQNQTQDLFIDDKGILFVSNRKHLPTLPTLLSRLKLFLVKDPLLDFKGQIFTEANFSRECFSLQETLEAFVKEDFCMDKVNFCQEKLEDTICLNEPSSFLIEYEFLIPPSLKPEIDIPSLSELKELLNLVPEIINYVDEKEKLFERGELEMPLTPLFLTCQHSSVNSLRTELQTFPLSPVCKINLLTAEESANEYYMMWQLERCRSPLNPFLLTVPRIQEPHSQYSVTDLKKIFSVKEESLVINPEKAEWWKQAGLNLKMMETLEHLNTYLCHDNLSSNDTKIEIFLPTKVLQLECKYIIVNISYVNIFRM</sequence>
<evidence type="ECO:0000313" key="2">
    <source>
        <dbReference type="Proteomes" id="UP000001519"/>
    </source>
</evidence>
<protein>
    <submittedName>
        <fullName evidence="1">Shortage in chiasmata 1</fullName>
    </submittedName>
</protein>
<organism evidence="1 2">
    <name type="scientific">Gorilla gorilla gorilla</name>
    <name type="common">Western lowland gorilla</name>
    <dbReference type="NCBI Taxonomy" id="9595"/>
    <lineage>
        <taxon>Eukaryota</taxon>
        <taxon>Metazoa</taxon>
        <taxon>Chordata</taxon>
        <taxon>Craniata</taxon>
        <taxon>Vertebrata</taxon>
        <taxon>Euteleostomi</taxon>
        <taxon>Mammalia</taxon>
        <taxon>Eutheria</taxon>
        <taxon>Euarchontoglires</taxon>
        <taxon>Primates</taxon>
        <taxon>Haplorrhini</taxon>
        <taxon>Catarrhini</taxon>
        <taxon>Hominidae</taxon>
        <taxon>Gorilla</taxon>
    </lineage>
</organism>
<dbReference type="GO" id="GO:0016887">
    <property type="term" value="F:ATP hydrolysis activity"/>
    <property type="evidence" value="ECO:0007669"/>
    <property type="project" value="InterPro"/>
</dbReference>
<evidence type="ECO:0000313" key="1">
    <source>
        <dbReference type="Ensembl" id="ENSGGOP00000041682.1"/>
    </source>
</evidence>
<gene>
    <name evidence="1" type="primary">SHOC1</name>
</gene>
<name>A0A2I2Z3D5_GORGO</name>